<keyword evidence="4" id="KW-0067">ATP-binding</keyword>
<dbReference type="InterPro" id="IPR050079">
    <property type="entry name" value="DEAD_box_RNA_helicase"/>
</dbReference>
<gene>
    <name evidence="5" type="ORF">g.49567</name>
</gene>
<dbReference type="SUPFAM" id="SSF52540">
    <property type="entry name" value="P-loop containing nucleoside triphosphate hydrolases"/>
    <property type="match status" value="1"/>
</dbReference>
<sequence>VINFHFPDKPKLFVHRVGRCARAGRNGTAFSLISPDEYAYAIDLYLFLGRFLGFVDATQSSGEDAVSRLPQPDVDSQQHQLAQMLASDSDLVSLRQVAANAYHKYQKIRPVASTESNRRVKQLPFDSVAVADQFQ</sequence>
<dbReference type="GO" id="GO:0003724">
    <property type="term" value="F:RNA helicase activity"/>
    <property type="evidence" value="ECO:0007669"/>
    <property type="project" value="TreeGrafter"/>
</dbReference>
<dbReference type="PANTHER" id="PTHR47959:SF8">
    <property type="entry name" value="RNA HELICASE"/>
    <property type="match status" value="1"/>
</dbReference>
<evidence type="ECO:0000256" key="2">
    <source>
        <dbReference type="ARBA" id="ARBA00022801"/>
    </source>
</evidence>
<evidence type="ECO:0000313" key="5">
    <source>
        <dbReference type="EMBL" id="JAS67004.1"/>
    </source>
</evidence>
<evidence type="ECO:0000256" key="4">
    <source>
        <dbReference type="ARBA" id="ARBA00022840"/>
    </source>
</evidence>
<dbReference type="GO" id="GO:0005829">
    <property type="term" value="C:cytosol"/>
    <property type="evidence" value="ECO:0007669"/>
    <property type="project" value="TreeGrafter"/>
</dbReference>
<keyword evidence="2" id="KW-0378">Hydrolase</keyword>
<evidence type="ECO:0000256" key="1">
    <source>
        <dbReference type="ARBA" id="ARBA00022741"/>
    </source>
</evidence>
<dbReference type="InterPro" id="IPR027417">
    <property type="entry name" value="P-loop_NTPase"/>
</dbReference>
<evidence type="ECO:0000256" key="3">
    <source>
        <dbReference type="ARBA" id="ARBA00022806"/>
    </source>
</evidence>
<keyword evidence="3" id="KW-0347">Helicase</keyword>
<feature type="non-terminal residue" evidence="5">
    <location>
        <position position="1"/>
    </location>
</feature>
<evidence type="ECO:0008006" key="6">
    <source>
        <dbReference type="Google" id="ProtNLM"/>
    </source>
</evidence>
<dbReference type="EMBL" id="GECZ01002765">
    <property type="protein sequence ID" value="JAS67004.1"/>
    <property type="molecule type" value="Transcribed_RNA"/>
</dbReference>
<keyword evidence="1" id="KW-0547">Nucleotide-binding</keyword>
<dbReference type="PANTHER" id="PTHR47959">
    <property type="entry name" value="ATP-DEPENDENT RNA HELICASE RHLE-RELATED"/>
    <property type="match status" value="1"/>
</dbReference>
<proteinExistence type="predicted"/>
<dbReference type="GO" id="GO:0016787">
    <property type="term" value="F:hydrolase activity"/>
    <property type="evidence" value="ECO:0007669"/>
    <property type="project" value="UniProtKB-KW"/>
</dbReference>
<feature type="non-terminal residue" evidence="5">
    <location>
        <position position="135"/>
    </location>
</feature>
<name>A0A1B6GX42_9HEMI</name>
<reference evidence="5" key="1">
    <citation type="submission" date="2015-11" db="EMBL/GenBank/DDBJ databases">
        <title>De novo transcriptome assembly of four potential Pierce s Disease insect vectors from Arizona vineyards.</title>
        <authorList>
            <person name="Tassone E.E."/>
        </authorList>
    </citation>
    <scope>NUCLEOTIDE SEQUENCE</scope>
</reference>
<protein>
    <recommendedName>
        <fullName evidence="6">RNA helicase</fullName>
    </recommendedName>
</protein>
<dbReference type="GO" id="GO:0005524">
    <property type="term" value="F:ATP binding"/>
    <property type="evidence" value="ECO:0007669"/>
    <property type="project" value="UniProtKB-KW"/>
</dbReference>
<dbReference type="AlphaFoldDB" id="A0A1B6GX42"/>
<dbReference type="Gene3D" id="3.40.50.300">
    <property type="entry name" value="P-loop containing nucleotide triphosphate hydrolases"/>
    <property type="match status" value="1"/>
</dbReference>
<organism evidence="5">
    <name type="scientific">Cuerna arida</name>
    <dbReference type="NCBI Taxonomy" id="1464854"/>
    <lineage>
        <taxon>Eukaryota</taxon>
        <taxon>Metazoa</taxon>
        <taxon>Ecdysozoa</taxon>
        <taxon>Arthropoda</taxon>
        <taxon>Hexapoda</taxon>
        <taxon>Insecta</taxon>
        <taxon>Pterygota</taxon>
        <taxon>Neoptera</taxon>
        <taxon>Paraneoptera</taxon>
        <taxon>Hemiptera</taxon>
        <taxon>Auchenorrhyncha</taxon>
        <taxon>Membracoidea</taxon>
        <taxon>Cicadellidae</taxon>
        <taxon>Cicadellinae</taxon>
        <taxon>Proconiini</taxon>
        <taxon>Cuerna</taxon>
    </lineage>
</organism>
<accession>A0A1B6GX42</accession>